<dbReference type="CDD" id="cd10229">
    <property type="entry name" value="ASKHA_NBD_HSP70_HSPA12"/>
    <property type="match status" value="1"/>
</dbReference>
<protein>
    <recommendedName>
        <fullName evidence="1">Mitochondria-eating protein C-terminal domain-containing protein</fullName>
    </recommendedName>
</protein>
<dbReference type="Pfam" id="PF16026">
    <property type="entry name" value="MIEAP"/>
    <property type="match status" value="1"/>
</dbReference>
<dbReference type="OrthoDB" id="5976601at2759"/>
<dbReference type="Proteomes" id="UP001163046">
    <property type="component" value="Unassembled WGS sequence"/>
</dbReference>
<dbReference type="InterPro" id="IPR043129">
    <property type="entry name" value="ATPase_NBD"/>
</dbReference>
<dbReference type="EMBL" id="MU827342">
    <property type="protein sequence ID" value="KAJ7353745.1"/>
    <property type="molecule type" value="Genomic_DNA"/>
</dbReference>
<proteinExistence type="predicted"/>
<dbReference type="SUPFAM" id="SSF53067">
    <property type="entry name" value="Actin-like ATPase domain"/>
    <property type="match status" value="1"/>
</dbReference>
<feature type="domain" description="Mitochondria-eating protein C-terminal" evidence="1">
    <location>
        <begin position="141"/>
        <end position="222"/>
    </location>
</feature>
<dbReference type="PANTHER" id="PTHR14187:SF5">
    <property type="entry name" value="HEAT SHOCK 70 KDA PROTEIN 12A"/>
    <property type="match status" value="1"/>
</dbReference>
<dbReference type="PANTHER" id="PTHR14187">
    <property type="entry name" value="ALPHA KINASE/ELONGATION FACTOR 2 KINASE"/>
    <property type="match status" value="1"/>
</dbReference>
<evidence type="ECO:0000313" key="3">
    <source>
        <dbReference type="Proteomes" id="UP001163046"/>
    </source>
</evidence>
<keyword evidence="3" id="KW-1185">Reference proteome</keyword>
<organism evidence="2 3">
    <name type="scientific">Desmophyllum pertusum</name>
    <dbReference type="NCBI Taxonomy" id="174260"/>
    <lineage>
        <taxon>Eukaryota</taxon>
        <taxon>Metazoa</taxon>
        <taxon>Cnidaria</taxon>
        <taxon>Anthozoa</taxon>
        <taxon>Hexacorallia</taxon>
        <taxon>Scleractinia</taxon>
        <taxon>Caryophylliina</taxon>
        <taxon>Caryophylliidae</taxon>
        <taxon>Desmophyllum</taxon>
    </lineage>
</organism>
<name>A0A9W9YJA2_9CNID</name>
<evidence type="ECO:0000259" key="1">
    <source>
        <dbReference type="Pfam" id="PF16026"/>
    </source>
</evidence>
<comment type="caution">
    <text evidence="2">The sequence shown here is derived from an EMBL/GenBank/DDBJ whole genome shotgun (WGS) entry which is preliminary data.</text>
</comment>
<gene>
    <name evidence="2" type="ORF">OS493_032615</name>
</gene>
<reference evidence="2" key="1">
    <citation type="submission" date="2023-01" db="EMBL/GenBank/DDBJ databases">
        <title>Genome assembly of the deep-sea coral Lophelia pertusa.</title>
        <authorList>
            <person name="Herrera S."/>
            <person name="Cordes E."/>
        </authorList>
    </citation>
    <scope>NUCLEOTIDE SEQUENCE</scope>
    <source>
        <strain evidence="2">USNM1676648</strain>
        <tissue evidence="2">Polyp</tissue>
    </source>
</reference>
<dbReference type="AlphaFoldDB" id="A0A9W9YJA2"/>
<dbReference type="InterPro" id="IPR031981">
    <property type="entry name" value="MIEAP_C"/>
</dbReference>
<dbReference type="Gene3D" id="3.30.420.40">
    <property type="match status" value="1"/>
</dbReference>
<sequence length="514" mass="58435">METTLNPEEEIDLDLYYPRLACIIFVTAYEQVKEAREAACDLFENVTRQLIDETPKLSQELCLNRKEGGCSAHFPITFDVSVAKKNQEISTDVVDGLMLCLKQTAHLCNLDFFENDVKEIVWERWQKHLYEDGKPLLPALSQNVLIELSDYIRACIRLTWRMVTQMPPLQLEYKSIKFDKDIHKLTRSQCNTEYSHSEDQPCGEVHNENIACYMWPALLEGGAKETPSTDLQKSYIAVVAIDFGTSYTGFAFSFNKGQEKDAIFMNKDWTNEQGSRTSKAPTCLLLTPELTFNSFGYDAMENYAQLESERKEQEYFFFQHFKMALHSNKTLNLETSVQAANGKRIKAKTVFAHSIKFMKDEAIKLISDETGDQHFKAEDIQWVLTVPAIWTPGAKQFMREAAYEAGVGSMTDPGQLIIALEPETAALFCMERKMNHLEIERGSDAVEDAELSKPQTQYMVVDIGGGTLDVAVHEINDDGSIKRSTRSLGVPMVESNVNREFESLLKRVVLEPKI</sequence>
<evidence type="ECO:0000313" key="2">
    <source>
        <dbReference type="EMBL" id="KAJ7353745.1"/>
    </source>
</evidence>
<accession>A0A9W9YJA2</accession>